<feature type="compositionally biased region" description="Polar residues" evidence="1">
    <location>
        <begin position="332"/>
        <end position="348"/>
    </location>
</feature>
<dbReference type="Pfam" id="PF24355">
    <property type="entry name" value="DUF7514"/>
    <property type="match status" value="1"/>
</dbReference>
<accession>A0A401KHH1</accession>
<keyword evidence="5" id="KW-1185">Reference proteome</keyword>
<comment type="caution">
    <text evidence="4">The sequence shown here is derived from an EMBL/GenBank/DDBJ whole genome shotgun (WGS) entry which is preliminary data.</text>
</comment>
<feature type="compositionally biased region" description="Basic and acidic residues" evidence="1">
    <location>
        <begin position="869"/>
        <end position="878"/>
    </location>
</feature>
<feature type="compositionally biased region" description="Basic and acidic residues" evidence="1">
    <location>
        <begin position="909"/>
        <end position="941"/>
    </location>
</feature>
<feature type="region of interest" description="Disordered" evidence="1">
    <location>
        <begin position="332"/>
        <end position="401"/>
    </location>
</feature>
<feature type="compositionally biased region" description="Pro residues" evidence="1">
    <location>
        <begin position="475"/>
        <end position="508"/>
    </location>
</feature>
<protein>
    <submittedName>
        <fullName evidence="4">Uncharacterized protein</fullName>
    </submittedName>
</protein>
<organism evidence="4 5">
    <name type="scientific">Aspergillus awamori</name>
    <name type="common">Black koji mold</name>
    <dbReference type="NCBI Taxonomy" id="105351"/>
    <lineage>
        <taxon>Eukaryota</taxon>
        <taxon>Fungi</taxon>
        <taxon>Dikarya</taxon>
        <taxon>Ascomycota</taxon>
        <taxon>Pezizomycotina</taxon>
        <taxon>Eurotiomycetes</taxon>
        <taxon>Eurotiomycetidae</taxon>
        <taxon>Eurotiales</taxon>
        <taxon>Aspergillaceae</taxon>
        <taxon>Aspergillus</taxon>
    </lineage>
</organism>
<feature type="compositionally biased region" description="Low complexity" evidence="1">
    <location>
        <begin position="369"/>
        <end position="392"/>
    </location>
</feature>
<feature type="region of interest" description="Disordered" evidence="1">
    <location>
        <begin position="739"/>
        <end position="950"/>
    </location>
</feature>
<reference evidence="4 5" key="1">
    <citation type="submission" date="2016-09" db="EMBL/GenBank/DDBJ databases">
        <title>Aspergillus awamori IFM 58123T.</title>
        <authorList>
            <person name="Kusuya Y."/>
            <person name="Shimizu M."/>
            <person name="Takahashi H."/>
            <person name="Yaguchi T."/>
        </authorList>
    </citation>
    <scope>NUCLEOTIDE SEQUENCE [LARGE SCALE GENOMIC DNA]</scope>
    <source>
        <strain evidence="4 5">IFM 58123</strain>
    </source>
</reference>
<feature type="domain" description="Stc1" evidence="2">
    <location>
        <begin position="36"/>
        <end position="119"/>
    </location>
</feature>
<feature type="region of interest" description="Disordered" evidence="1">
    <location>
        <begin position="441"/>
        <end position="547"/>
    </location>
</feature>
<dbReference type="Proteomes" id="UP000286921">
    <property type="component" value="Unassembled WGS sequence"/>
</dbReference>
<feature type="region of interest" description="Disordered" evidence="1">
    <location>
        <begin position="248"/>
        <end position="295"/>
    </location>
</feature>
<evidence type="ECO:0000256" key="1">
    <source>
        <dbReference type="SAM" id="MobiDB-lite"/>
    </source>
</evidence>
<feature type="compositionally biased region" description="Basic and acidic residues" evidence="1">
    <location>
        <begin position="532"/>
        <end position="542"/>
    </location>
</feature>
<dbReference type="PANTHER" id="PTHR39611">
    <property type="entry name" value="HYDROXYPROLINE-RICH GLYCOPROTEIN DZ-HRGP-RELATED"/>
    <property type="match status" value="1"/>
</dbReference>
<dbReference type="AlphaFoldDB" id="A0A401KHH1"/>
<gene>
    <name evidence="4" type="ORF">AAWM_01699</name>
</gene>
<dbReference type="InterPro" id="IPR024630">
    <property type="entry name" value="Stc1"/>
</dbReference>
<evidence type="ECO:0000313" key="5">
    <source>
        <dbReference type="Proteomes" id="UP000286921"/>
    </source>
</evidence>
<evidence type="ECO:0000313" key="4">
    <source>
        <dbReference type="EMBL" id="GCB18814.1"/>
    </source>
</evidence>
<feature type="compositionally biased region" description="Polar residues" evidence="1">
    <location>
        <begin position="520"/>
        <end position="531"/>
    </location>
</feature>
<feature type="domain" description="DUF7514" evidence="3">
    <location>
        <begin position="560"/>
        <end position="718"/>
    </location>
</feature>
<feature type="region of interest" description="Disordered" evidence="1">
    <location>
        <begin position="183"/>
        <end position="207"/>
    </location>
</feature>
<dbReference type="InterPro" id="IPR055936">
    <property type="entry name" value="DUF7514"/>
</dbReference>
<dbReference type="STRING" id="105351.A0A401KHH1"/>
<evidence type="ECO:0000259" key="2">
    <source>
        <dbReference type="Pfam" id="PF12898"/>
    </source>
</evidence>
<evidence type="ECO:0000259" key="3">
    <source>
        <dbReference type="Pfam" id="PF24355"/>
    </source>
</evidence>
<proteinExistence type="predicted"/>
<feature type="compositionally biased region" description="Polar residues" evidence="1">
    <location>
        <begin position="842"/>
        <end position="861"/>
    </location>
</feature>
<dbReference type="Pfam" id="PF12898">
    <property type="entry name" value="Stc1"/>
    <property type="match status" value="1"/>
</dbReference>
<dbReference type="PANTHER" id="PTHR39611:SF1">
    <property type="entry name" value="HYDROXYPROLINE-RICH GLYCOPROTEIN DZ-HRGP"/>
    <property type="match status" value="1"/>
</dbReference>
<dbReference type="EMBL" id="BDHI01000001">
    <property type="protein sequence ID" value="GCB18814.1"/>
    <property type="molecule type" value="Genomic_DNA"/>
</dbReference>
<feature type="compositionally biased region" description="Basic residues" evidence="1">
    <location>
        <begin position="740"/>
        <end position="749"/>
    </location>
</feature>
<feature type="compositionally biased region" description="Basic and acidic residues" evidence="1">
    <location>
        <begin position="785"/>
        <end position="797"/>
    </location>
</feature>
<sequence>MGPSRRATVVPNAFAGGYSQTVRNRLDKVVFPDRIKCGTCKKFRYIGTFSNRQLDILRHAVVAEGASAATSGHARCRQCTGPGNTELKCTQCDRVKSIEEFAKNQRHERDSARCMNCVQKHTETEPLMDEIKQITGGDDTTASSVTSQAGSSSLATSLKRLQLSGAHEGSVCSDDLDDDDDLSIGGGVFLEPRHTDENSSTNNKGKEKVFTGYDPQGNPHVLTHRAEATQSYQSEWSVWGVKNKALRSEAGPARSTPKRERNFAKVPGARYEKHELPSMAIPDSSGANIPSDDEDEVNDLDVFLANTSDPASYAPAMAYNSFPNSPSYSQFGSMNHANPNENGASSYTPPYPAQYGPEQVNMPQPQVPPTSSSPTGYYSKPPYEPAPWQQQPQQPPAPGRINEAVNSAFRQADSPAYLSPEVVSQITATVIQQLKATGLDNLQSDQQPSPPPPPQWSHPATAAMYGEPSHSPRPQNTPPPPPKIPPGNPDYQAPVPPVHPSSPHPFPRPSVGQPGERRGSPTSQSQVGDQHQSMESRPKPPSREATVTEMTTLDKVWGKFFEDGKPTEKLSMLLRGIAVHLIENYPPENTLVVVPEKMKQFYADTSVPSDPYPWEDIFDDRTSQISRLLRRLEVEHHLVQHKLHERPDIPGLTPRGFARWATLMIQAHPEKEYERFQKALLNMPINNPDKRSERLPKEFSRRLFPDAPDLSLREEIDQKIMEFCNVDLPPITEDELKKVAAQRHKKSAHKASVSSVDSTPSMGERERQPYHSTSSSAIVDDEDKEVPSRPIERERKPYTAQPGGGKVYEERAPSHRHANSMSAGSGSKDGPIDIGPRMSETYLHTGSSQRPTTTFGRSRSPSRGAHPGGDYRHSESDLLGHGSGSRYGGLSDNDYYYPPTTSALPGDIDDTRKYHNLSPDHGDRRLYDALRTRDSEREKSKRSSWGGDEDYYRAATGYDYKPYGYR</sequence>
<name>A0A401KHH1_ASPAW</name>